<evidence type="ECO:0000256" key="1">
    <source>
        <dbReference type="ARBA" id="ARBA00004186"/>
    </source>
</evidence>
<dbReference type="GO" id="GO:0005540">
    <property type="term" value="F:hyaluronic acid binding"/>
    <property type="evidence" value="ECO:0007669"/>
    <property type="project" value="InterPro"/>
</dbReference>
<comment type="caution">
    <text evidence="6">The sequence shown here is derived from an EMBL/GenBank/DDBJ whole genome shotgun (WGS) entry which is preliminary data.</text>
</comment>
<dbReference type="EMBL" id="BEZZ01001076">
    <property type="protein sequence ID" value="GCC37899.1"/>
    <property type="molecule type" value="Genomic_DNA"/>
</dbReference>
<dbReference type="GO" id="GO:0005819">
    <property type="term" value="C:spindle"/>
    <property type="evidence" value="ECO:0007669"/>
    <property type="project" value="UniProtKB-SubCell"/>
</dbReference>
<evidence type="ECO:0000256" key="3">
    <source>
        <dbReference type="ARBA" id="ARBA00023212"/>
    </source>
</evidence>
<dbReference type="PANTHER" id="PTHR18956:SF6">
    <property type="entry name" value="HYALURONAN MEDIATED MOTILITY RECEPTOR"/>
    <property type="match status" value="1"/>
</dbReference>
<keyword evidence="3" id="KW-0206">Cytoskeleton</keyword>
<evidence type="ECO:0000259" key="5">
    <source>
        <dbReference type="Pfam" id="PF15908"/>
    </source>
</evidence>
<evidence type="ECO:0000256" key="4">
    <source>
        <dbReference type="SAM" id="Coils"/>
    </source>
</evidence>
<feature type="coiled-coil region" evidence="4">
    <location>
        <begin position="598"/>
        <end position="657"/>
    </location>
</feature>
<dbReference type="GO" id="GO:0016020">
    <property type="term" value="C:membrane"/>
    <property type="evidence" value="ECO:0007669"/>
    <property type="project" value="TreeGrafter"/>
</dbReference>
<keyword evidence="4" id="KW-0175">Coiled coil</keyword>
<dbReference type="Proteomes" id="UP000287033">
    <property type="component" value="Unassembled WGS sequence"/>
</dbReference>
<feature type="coiled-coil region" evidence="4">
    <location>
        <begin position="99"/>
        <end position="161"/>
    </location>
</feature>
<dbReference type="Pfam" id="PF15905">
    <property type="entry name" value="HMMR_N"/>
    <property type="match status" value="2"/>
</dbReference>
<name>A0A401T5I4_CHIPU</name>
<evidence type="ECO:0000313" key="6">
    <source>
        <dbReference type="EMBL" id="GCC37899.1"/>
    </source>
</evidence>
<sequence>MSFPRAPLKRFNDRVGCAPAPGHYDIKEVEGSKGPVSFEKAHRFKKQKDTGNPQVVVETEKGLISPSSRKNLNFGANNAQKDATSALELKKQKMLEQEIRCLLQQRGEQDKRLQTLEEELKKIESKLTAVMREKTSLTSNIASLERQLADLHKANELLKTKFSDDCTKKKINALCLELIEVKNKTDAKDKEISYLQISLEGQVKLLQADLEASKAAAAALQERNESLEEMHQEAKAHNESLEVEMDRFHALTEELRGENKALHGYLDNANEQVQDLQMQLSSKVSGYESKLEQLSIETEDRCKVSIVKQQEAERNLLVIQSLLKKSNEEIAVLQGKLAVIQQEKDKLEKDKFETETKLSMSLEELSELKVQLERSKEEISQSKDQLLQKDKELLNLKNCLKQNEESHSEQIKEVNEKCQLLEQEKERVEAERSRMEQNSTKELSEMKEKLNQMEQDLQQKQDVLSSVRQEKDLSDSLRQKLEAFQEEMTKEKLLLEEELEAALDELEQLQLKDVEAEELARRLEDENELRARELARLQEELAEKNAELEKINENHSKIVSQLREEQSKSLRKLGDTEAEFECYKLSVTKELGCLQDSNSTLTKQVAQLLNEAKDMQQQLTDVQLSKEKAKEEYARMLLEVQTKLAQKDAEVRKLDEACNLRVIELQTQLEQSNACQEVEKQSTDTVGEDVVAEQKAEIQKWQVLYEELHYKVKPFQEQLDLFEREKNSLLNEHGATQEELNKLNEAYAKLLGHQNQKQKIKHVMKLKQENMELKQELAKLRAQLSKDKLTEQKCQEQRCKAQGVKRFDPAKAFKHSVKENIAPTTPLREGSTNIL</sequence>
<keyword evidence="2" id="KW-0963">Cytoplasm</keyword>
<dbReference type="OMA" id="NEHIGCA"/>
<dbReference type="Pfam" id="PF15908">
    <property type="entry name" value="HMMR_C"/>
    <property type="match status" value="1"/>
</dbReference>
<dbReference type="STRING" id="137246.A0A401T5I4"/>
<proteinExistence type="predicted"/>
<dbReference type="OrthoDB" id="419631at2759"/>
<dbReference type="InterPro" id="IPR031794">
    <property type="entry name" value="HMMR_C"/>
</dbReference>
<reference evidence="6 7" key="1">
    <citation type="journal article" date="2018" name="Nat. Ecol. Evol.">
        <title>Shark genomes provide insights into elasmobranch evolution and the origin of vertebrates.</title>
        <authorList>
            <person name="Hara Y"/>
            <person name="Yamaguchi K"/>
            <person name="Onimaru K"/>
            <person name="Kadota M"/>
            <person name="Koyanagi M"/>
            <person name="Keeley SD"/>
            <person name="Tatsumi K"/>
            <person name="Tanaka K"/>
            <person name="Motone F"/>
            <person name="Kageyama Y"/>
            <person name="Nozu R"/>
            <person name="Adachi N"/>
            <person name="Nishimura O"/>
            <person name="Nakagawa R"/>
            <person name="Tanegashima C"/>
            <person name="Kiyatake I"/>
            <person name="Matsumoto R"/>
            <person name="Murakumo K"/>
            <person name="Nishida K"/>
            <person name="Terakita A"/>
            <person name="Kuratani S"/>
            <person name="Sato K"/>
            <person name="Hyodo S Kuraku.S."/>
        </authorList>
    </citation>
    <scope>NUCLEOTIDE SEQUENCE [LARGE SCALE GENOMIC DNA]</scope>
</reference>
<gene>
    <name evidence="6" type="ORF">chiPu_0016408</name>
</gene>
<feature type="coiled-coil region" evidence="4">
    <location>
        <begin position="203"/>
        <end position="279"/>
    </location>
</feature>
<comment type="subcellular location">
    <subcellularLocation>
        <location evidence="1">Cytoplasm</location>
        <location evidence="1">Cytoskeleton</location>
        <location evidence="1">Spindle</location>
    </subcellularLocation>
</comment>
<accession>A0A401T5I4</accession>
<feature type="domain" description="Hyaluronan-mediated motility receptor C-terminal" evidence="5">
    <location>
        <begin position="677"/>
        <end position="830"/>
    </location>
</feature>
<organism evidence="6 7">
    <name type="scientific">Chiloscyllium punctatum</name>
    <name type="common">Brownbanded bambooshark</name>
    <name type="synonym">Hemiscyllium punctatum</name>
    <dbReference type="NCBI Taxonomy" id="137246"/>
    <lineage>
        <taxon>Eukaryota</taxon>
        <taxon>Metazoa</taxon>
        <taxon>Chordata</taxon>
        <taxon>Craniata</taxon>
        <taxon>Vertebrata</taxon>
        <taxon>Chondrichthyes</taxon>
        <taxon>Elasmobranchii</taxon>
        <taxon>Galeomorphii</taxon>
        <taxon>Galeoidea</taxon>
        <taxon>Orectolobiformes</taxon>
        <taxon>Hemiscylliidae</taxon>
        <taxon>Chiloscyllium</taxon>
    </lineage>
</organism>
<evidence type="ECO:0000256" key="2">
    <source>
        <dbReference type="ARBA" id="ARBA00022490"/>
    </source>
</evidence>
<keyword evidence="7" id="KW-1185">Reference proteome</keyword>
<dbReference type="PANTHER" id="PTHR18956">
    <property type="entry name" value="HYALURONAN MEDIATED MOTILITY RECEPTOR"/>
    <property type="match status" value="1"/>
</dbReference>
<evidence type="ECO:0000313" key="7">
    <source>
        <dbReference type="Proteomes" id="UP000287033"/>
    </source>
</evidence>
<dbReference type="AlphaFoldDB" id="A0A401T5I4"/>
<dbReference type="InterPro" id="IPR026203">
    <property type="entry name" value="IHABP"/>
</dbReference>
<feature type="coiled-coil region" evidence="4">
    <location>
        <begin position="323"/>
        <end position="568"/>
    </location>
</feature>
<feature type="coiled-coil region" evidence="4">
    <location>
        <begin position="719"/>
        <end position="790"/>
    </location>
</feature>
<protein>
    <recommendedName>
        <fullName evidence="5">Hyaluronan-mediated motility receptor C-terminal domain-containing protein</fullName>
    </recommendedName>
</protein>